<proteinExistence type="predicted"/>
<evidence type="ECO:0000313" key="1">
    <source>
        <dbReference type="EMBL" id="KAJ9082256.1"/>
    </source>
</evidence>
<dbReference type="Proteomes" id="UP001165960">
    <property type="component" value="Unassembled WGS sequence"/>
</dbReference>
<keyword evidence="2" id="KW-1185">Reference proteome</keyword>
<reference evidence="1" key="1">
    <citation type="submission" date="2022-04" db="EMBL/GenBank/DDBJ databases">
        <title>Genome of the entomopathogenic fungus Entomophthora muscae.</title>
        <authorList>
            <person name="Elya C."/>
            <person name="Lovett B.R."/>
            <person name="Lee E."/>
            <person name="Macias A.M."/>
            <person name="Hajek A.E."/>
            <person name="De Bivort B.L."/>
            <person name="Kasson M.T."/>
            <person name="De Fine Licht H.H."/>
            <person name="Stajich J.E."/>
        </authorList>
    </citation>
    <scope>NUCLEOTIDE SEQUENCE</scope>
    <source>
        <strain evidence="1">Berkeley</strain>
    </source>
</reference>
<comment type="caution">
    <text evidence="1">The sequence shown here is derived from an EMBL/GenBank/DDBJ whole genome shotgun (WGS) entry which is preliminary data.</text>
</comment>
<accession>A0ACC2U6S5</accession>
<gene>
    <name evidence="1" type="ORF">DSO57_1006042</name>
</gene>
<dbReference type="EMBL" id="QTSX02001437">
    <property type="protein sequence ID" value="KAJ9082256.1"/>
    <property type="molecule type" value="Genomic_DNA"/>
</dbReference>
<sequence length="501" mass="56123">MYFCDRFTSFVALVTFGSQVVLAQRQTYWDLSPFNTPLDGADTSRSSFSEVSATGKNPVKRIAIIGAGAGGSSAAYFLNEYAKKNPIGPQLEIEVFEKSDRIGGRVYPRFFGQDHEKYEMGANAFIVDNYNLMNASRDFQIEKEANELGDSTLGLYDGNEFVALNDNSWSNQAAFYYRYSWGSFRANRFANSVKAQFLKLYDESLPPYRTVEEMLKRVDLLQYLFQTSRDVLINEWSAGPVYTDELFQAISRNIYASNSSLHSLAGAIALIAAQGSYTTVGGNDQFFQKYLEHSGATVHFNSPVTKIKRVPGDSDDLVWNRYILEAGGERISGTFDAVVLATPFHQSDIKVLNLDLDLEEVPYRTVYVAVIEDALVNPGFFHADAIPDVIFGFNSSESFTVIGHSPKTRRANIEAVEPISMEWLSKLFNSTLRSDQVTFQTWKAYPKMVVKESDAEEIFPPINLGPSFYYVNSVESAISCMEVEVMSGRNIARLVLDDLKA</sequence>
<protein>
    <submittedName>
        <fullName evidence="1">Uncharacterized protein</fullName>
    </submittedName>
</protein>
<name>A0ACC2U6S5_9FUNG</name>
<evidence type="ECO:0000313" key="2">
    <source>
        <dbReference type="Proteomes" id="UP001165960"/>
    </source>
</evidence>
<organism evidence="1 2">
    <name type="scientific">Entomophthora muscae</name>
    <dbReference type="NCBI Taxonomy" id="34485"/>
    <lineage>
        <taxon>Eukaryota</taxon>
        <taxon>Fungi</taxon>
        <taxon>Fungi incertae sedis</taxon>
        <taxon>Zoopagomycota</taxon>
        <taxon>Entomophthoromycotina</taxon>
        <taxon>Entomophthoromycetes</taxon>
        <taxon>Entomophthorales</taxon>
        <taxon>Entomophthoraceae</taxon>
        <taxon>Entomophthora</taxon>
    </lineage>
</organism>